<protein>
    <submittedName>
        <fullName evidence="2">Uncharacterized protein</fullName>
    </submittedName>
</protein>
<dbReference type="Proteomes" id="UP001296104">
    <property type="component" value="Unassembled WGS sequence"/>
</dbReference>
<feature type="compositionally biased region" description="Polar residues" evidence="1">
    <location>
        <begin position="346"/>
        <end position="382"/>
    </location>
</feature>
<keyword evidence="3" id="KW-1185">Reference proteome</keyword>
<feature type="compositionally biased region" description="Low complexity" evidence="1">
    <location>
        <begin position="317"/>
        <end position="335"/>
    </location>
</feature>
<evidence type="ECO:0000313" key="2">
    <source>
        <dbReference type="EMBL" id="CAK4032692.1"/>
    </source>
</evidence>
<evidence type="ECO:0000256" key="1">
    <source>
        <dbReference type="SAM" id="MobiDB-lite"/>
    </source>
</evidence>
<comment type="caution">
    <text evidence="2">The sequence shown here is derived from an EMBL/GenBank/DDBJ whole genome shotgun (WGS) entry which is preliminary data.</text>
</comment>
<reference evidence="2" key="1">
    <citation type="submission" date="2023-11" db="EMBL/GenBank/DDBJ databases">
        <authorList>
            <person name="Alioto T."/>
            <person name="Alioto T."/>
            <person name="Gomez Garrido J."/>
        </authorList>
    </citation>
    <scope>NUCLEOTIDE SEQUENCE</scope>
</reference>
<name>A0AAI9EDR5_9PEZI</name>
<accession>A0AAI9EDR5</accession>
<feature type="compositionally biased region" description="Basic and acidic residues" evidence="1">
    <location>
        <begin position="286"/>
        <end position="306"/>
    </location>
</feature>
<organism evidence="2 3">
    <name type="scientific">Lecanosticta acicola</name>
    <dbReference type="NCBI Taxonomy" id="111012"/>
    <lineage>
        <taxon>Eukaryota</taxon>
        <taxon>Fungi</taxon>
        <taxon>Dikarya</taxon>
        <taxon>Ascomycota</taxon>
        <taxon>Pezizomycotina</taxon>
        <taxon>Dothideomycetes</taxon>
        <taxon>Dothideomycetidae</taxon>
        <taxon>Mycosphaerellales</taxon>
        <taxon>Mycosphaerellaceae</taxon>
        <taxon>Lecanosticta</taxon>
    </lineage>
</organism>
<feature type="compositionally biased region" description="Polar residues" evidence="1">
    <location>
        <begin position="267"/>
        <end position="282"/>
    </location>
</feature>
<gene>
    <name evidence="2" type="ORF">LECACI_7A007850</name>
</gene>
<proteinExistence type="predicted"/>
<feature type="region of interest" description="Disordered" evidence="1">
    <location>
        <begin position="177"/>
        <end position="382"/>
    </location>
</feature>
<dbReference type="AlphaFoldDB" id="A0AAI9EDR5"/>
<sequence length="382" mass="43731">MSRSFHDIPDSIKEKCGLSLSFKESARLYLWRTQQIFIGRGLLTSEQLGYTARDVEDLRSRWRQDEARYTDCLSKLDIHSYFGPAAVLDPYKDIIISDVYDEIARADKQQGKFWHYLQTHTDYLGEPNFYIIDGVLFDSDGRTLPWDGKSELPTSSGIVSPHVENQDTLQAIEEAMERIGLSPSSSRRETPRDPRDPSPEEGPSRRRSQYAPSYRDQSPEEGPSGYAIQYDSPPTRSSTPRVPSARQPSRRGDEEYEADQPLRRVSGGSSYRTQNIQAALSSRRTPVRDTPVRDTRVRRSEPRRTDYEDEYPPPTPRSARTPPSSSSRSQRSTASGQDYGYDDSRQTPTASRRNTYTAPQRRSPAPHTSQRRLQTNYNDQYD</sequence>
<feature type="compositionally biased region" description="Low complexity" evidence="1">
    <location>
        <begin position="232"/>
        <end position="244"/>
    </location>
</feature>
<evidence type="ECO:0000313" key="3">
    <source>
        <dbReference type="Proteomes" id="UP001296104"/>
    </source>
</evidence>
<feature type="compositionally biased region" description="Basic and acidic residues" evidence="1">
    <location>
        <begin position="186"/>
        <end position="204"/>
    </location>
</feature>
<dbReference type="EMBL" id="CAVMBE010000068">
    <property type="protein sequence ID" value="CAK4032692.1"/>
    <property type="molecule type" value="Genomic_DNA"/>
</dbReference>